<evidence type="ECO:0000313" key="3">
    <source>
        <dbReference type="Proteomes" id="UP000321328"/>
    </source>
</evidence>
<dbReference type="PANTHER" id="PTHR10992:SF1013">
    <property type="entry name" value="ALPHA-HYDROXYNITRILE LYASE"/>
    <property type="match status" value="1"/>
</dbReference>
<dbReference type="GO" id="GO:0009696">
    <property type="term" value="P:salicylic acid metabolic process"/>
    <property type="evidence" value="ECO:0007669"/>
    <property type="project" value="TreeGrafter"/>
</dbReference>
<dbReference type="Pfam" id="PF12697">
    <property type="entry name" value="Abhydrolase_6"/>
    <property type="match status" value="1"/>
</dbReference>
<dbReference type="EMBL" id="BJVI01000033">
    <property type="protein sequence ID" value="GEL19236.1"/>
    <property type="molecule type" value="Genomic_DNA"/>
</dbReference>
<gene>
    <name evidence="2" type="ORF">PA7_30730</name>
</gene>
<dbReference type="SUPFAM" id="SSF53474">
    <property type="entry name" value="alpha/beta-Hydrolases"/>
    <property type="match status" value="1"/>
</dbReference>
<feature type="domain" description="AB hydrolase-1" evidence="1">
    <location>
        <begin position="4"/>
        <end position="237"/>
    </location>
</feature>
<dbReference type="InterPro" id="IPR029058">
    <property type="entry name" value="AB_hydrolase_fold"/>
</dbReference>
<dbReference type="Gene3D" id="3.40.50.1820">
    <property type="entry name" value="alpha/beta hydrolase"/>
    <property type="match status" value="1"/>
</dbReference>
<name>A0A511D373_9PSEU</name>
<keyword evidence="3" id="KW-1185">Reference proteome</keyword>
<organism evidence="2 3">
    <name type="scientific">Pseudonocardia asaccharolytica DSM 44247 = NBRC 16224</name>
    <dbReference type="NCBI Taxonomy" id="1123024"/>
    <lineage>
        <taxon>Bacteria</taxon>
        <taxon>Bacillati</taxon>
        <taxon>Actinomycetota</taxon>
        <taxon>Actinomycetes</taxon>
        <taxon>Pseudonocardiales</taxon>
        <taxon>Pseudonocardiaceae</taxon>
        <taxon>Pseudonocardia</taxon>
    </lineage>
</organism>
<dbReference type="STRING" id="1123024.GCA_000423625_04225"/>
<accession>A0A511D373</accession>
<dbReference type="InterPro" id="IPR000073">
    <property type="entry name" value="AB_hydrolase_1"/>
</dbReference>
<reference evidence="2 3" key="1">
    <citation type="submission" date="2019-07" db="EMBL/GenBank/DDBJ databases">
        <title>Whole genome shotgun sequence of Pseudonocardia asaccharolytica NBRC 16224.</title>
        <authorList>
            <person name="Hosoyama A."/>
            <person name="Uohara A."/>
            <person name="Ohji S."/>
            <person name="Ichikawa N."/>
        </authorList>
    </citation>
    <scope>NUCLEOTIDE SEQUENCE [LARGE SCALE GENOMIC DNA]</scope>
    <source>
        <strain evidence="2 3">NBRC 16224</strain>
    </source>
</reference>
<evidence type="ECO:0000313" key="2">
    <source>
        <dbReference type="EMBL" id="GEL19236.1"/>
    </source>
</evidence>
<protein>
    <submittedName>
        <fullName evidence="2">Esterase</fullName>
    </submittedName>
</protein>
<evidence type="ECO:0000259" key="1">
    <source>
        <dbReference type="Pfam" id="PF12697"/>
    </source>
</evidence>
<sequence>MATFVLVHPAWLGGWSWRKLIPLLSAAGHRAYAPTLTGLGERAHLVHPEVDLWTHVEDIVSTLAYEDLDQVVLVGNSSAGMVITGVANRAPERLARLVYLDAFVPDDGQCLLDLLPDDRRTGLEALVEREGDGWLLPRFSAAPWEEIASRAWHVTDPADLAWVLPRLRSTPFGHFTGTVRGGNPAAAQVPRTYIRCVRFPHPGFDRHAEIAMVTPGWGFRRLDCAHLPYITCPDELAGLLLGLVEGGRAEP</sequence>
<dbReference type="PANTHER" id="PTHR10992">
    <property type="entry name" value="METHYLESTERASE FAMILY MEMBER"/>
    <property type="match status" value="1"/>
</dbReference>
<dbReference type="GO" id="GO:0080030">
    <property type="term" value="F:methyl indole-3-acetate esterase activity"/>
    <property type="evidence" value="ECO:0007669"/>
    <property type="project" value="TreeGrafter"/>
</dbReference>
<dbReference type="AlphaFoldDB" id="A0A511D373"/>
<dbReference type="OrthoDB" id="9773549at2"/>
<proteinExistence type="predicted"/>
<dbReference type="RefSeq" id="WP_028931532.1">
    <property type="nucleotide sequence ID" value="NZ_AUII01000028.1"/>
</dbReference>
<comment type="caution">
    <text evidence="2">The sequence shown here is derived from an EMBL/GenBank/DDBJ whole genome shotgun (WGS) entry which is preliminary data.</text>
</comment>
<dbReference type="GO" id="GO:0080031">
    <property type="term" value="F:methyl salicylate esterase activity"/>
    <property type="evidence" value="ECO:0007669"/>
    <property type="project" value="TreeGrafter"/>
</dbReference>
<dbReference type="Proteomes" id="UP000321328">
    <property type="component" value="Unassembled WGS sequence"/>
</dbReference>
<dbReference type="InterPro" id="IPR045889">
    <property type="entry name" value="MES/HNL"/>
</dbReference>
<dbReference type="GO" id="GO:0080032">
    <property type="term" value="F:methyl jasmonate esterase activity"/>
    <property type="evidence" value="ECO:0007669"/>
    <property type="project" value="TreeGrafter"/>
</dbReference>
<dbReference type="GO" id="GO:0009694">
    <property type="term" value="P:jasmonic acid metabolic process"/>
    <property type="evidence" value="ECO:0007669"/>
    <property type="project" value="TreeGrafter"/>
</dbReference>